<reference evidence="2 3" key="1">
    <citation type="journal article" date="2020" name="IScience">
        <title>Genome Sequencing of the Endangered Kingdonia uniflora (Circaeasteraceae, Ranunculales) Reveals Potential Mechanisms of Evolutionary Specialization.</title>
        <authorList>
            <person name="Sun Y."/>
            <person name="Deng T."/>
            <person name="Zhang A."/>
            <person name="Moore M.J."/>
            <person name="Landis J.B."/>
            <person name="Lin N."/>
            <person name="Zhang H."/>
            <person name="Zhang X."/>
            <person name="Huang J."/>
            <person name="Zhang X."/>
            <person name="Sun H."/>
            <person name="Wang H."/>
        </authorList>
    </citation>
    <scope>NUCLEOTIDE SEQUENCE [LARGE SCALE GENOMIC DNA]</scope>
    <source>
        <strain evidence="2">TB1705</strain>
        <tissue evidence="2">Leaf</tissue>
    </source>
</reference>
<protein>
    <recommendedName>
        <fullName evidence="1">KIB1-4 beta-propeller domain-containing protein</fullName>
    </recommendedName>
</protein>
<dbReference type="AlphaFoldDB" id="A0A7J7KZ36"/>
<dbReference type="OrthoDB" id="642536at2759"/>
<dbReference type="EMBL" id="JACGCM010002781">
    <property type="protein sequence ID" value="KAF6135641.1"/>
    <property type="molecule type" value="Genomic_DNA"/>
</dbReference>
<dbReference type="Pfam" id="PF03478">
    <property type="entry name" value="Beta-prop_KIB1-4"/>
    <property type="match status" value="1"/>
</dbReference>
<dbReference type="PANTHER" id="PTHR44259">
    <property type="entry name" value="OS07G0183000 PROTEIN-RELATED"/>
    <property type="match status" value="1"/>
</dbReference>
<keyword evidence="3" id="KW-1185">Reference proteome</keyword>
<evidence type="ECO:0000259" key="1">
    <source>
        <dbReference type="Pfam" id="PF03478"/>
    </source>
</evidence>
<sequence length="134" mass="15506">MHHLYLPELHGKRCCSTSHGWMVMVGDDPELCLLNPFTRAIIQLPSLTKFPNILDFREFLVDNEYLCLVRGGRKREYAVSKKTIRESFIVKAIISTNPSLSVDYTVMLILDTGISLRRRMMALEGRFWELVIFA</sequence>
<name>A0A7J7KZ36_9MAGN</name>
<organism evidence="2 3">
    <name type="scientific">Kingdonia uniflora</name>
    <dbReference type="NCBI Taxonomy" id="39325"/>
    <lineage>
        <taxon>Eukaryota</taxon>
        <taxon>Viridiplantae</taxon>
        <taxon>Streptophyta</taxon>
        <taxon>Embryophyta</taxon>
        <taxon>Tracheophyta</taxon>
        <taxon>Spermatophyta</taxon>
        <taxon>Magnoliopsida</taxon>
        <taxon>Ranunculales</taxon>
        <taxon>Circaeasteraceae</taxon>
        <taxon>Kingdonia</taxon>
    </lineage>
</organism>
<evidence type="ECO:0000313" key="3">
    <source>
        <dbReference type="Proteomes" id="UP000541444"/>
    </source>
</evidence>
<dbReference type="Proteomes" id="UP000541444">
    <property type="component" value="Unassembled WGS sequence"/>
</dbReference>
<proteinExistence type="predicted"/>
<dbReference type="InterPro" id="IPR005174">
    <property type="entry name" value="KIB1-4_b-propeller"/>
</dbReference>
<accession>A0A7J7KZ36</accession>
<dbReference type="InterPro" id="IPR050942">
    <property type="entry name" value="F-box_BR-signaling"/>
</dbReference>
<feature type="domain" description="KIB1-4 beta-propeller" evidence="1">
    <location>
        <begin position="2"/>
        <end position="113"/>
    </location>
</feature>
<dbReference type="PANTHER" id="PTHR44259:SF114">
    <property type="entry name" value="OS06G0707300 PROTEIN"/>
    <property type="match status" value="1"/>
</dbReference>
<comment type="caution">
    <text evidence="2">The sequence shown here is derived from an EMBL/GenBank/DDBJ whole genome shotgun (WGS) entry which is preliminary data.</text>
</comment>
<evidence type="ECO:0000313" key="2">
    <source>
        <dbReference type="EMBL" id="KAF6135641.1"/>
    </source>
</evidence>
<gene>
    <name evidence="2" type="ORF">GIB67_028212</name>
</gene>